<gene>
    <name evidence="1" type="ORF">NEMBOFW57_001117</name>
</gene>
<protein>
    <submittedName>
        <fullName evidence="1">Uncharacterized protein</fullName>
    </submittedName>
</protein>
<name>A0AAD4I0I9_9PEZI</name>
<accession>A0AAD4I0I9</accession>
<evidence type="ECO:0000313" key="1">
    <source>
        <dbReference type="EMBL" id="KAG7291107.1"/>
    </source>
</evidence>
<dbReference type="AlphaFoldDB" id="A0AAD4I0I9"/>
<dbReference type="EMBL" id="JAHCVI010000001">
    <property type="protein sequence ID" value="KAG7291107.1"/>
    <property type="molecule type" value="Genomic_DNA"/>
</dbReference>
<reference evidence="1" key="1">
    <citation type="submission" date="2023-02" db="EMBL/GenBank/DDBJ databases">
        <authorList>
            <person name="Palmer J.M."/>
        </authorList>
    </citation>
    <scope>NUCLEOTIDE SEQUENCE</scope>
    <source>
        <strain evidence="1">FW57</strain>
    </source>
</reference>
<proteinExistence type="predicted"/>
<organism evidence="1 2">
    <name type="scientific">Staphylotrichum longicolle</name>
    <dbReference type="NCBI Taxonomy" id="669026"/>
    <lineage>
        <taxon>Eukaryota</taxon>
        <taxon>Fungi</taxon>
        <taxon>Dikarya</taxon>
        <taxon>Ascomycota</taxon>
        <taxon>Pezizomycotina</taxon>
        <taxon>Sordariomycetes</taxon>
        <taxon>Sordariomycetidae</taxon>
        <taxon>Sordariales</taxon>
        <taxon>Chaetomiaceae</taxon>
        <taxon>Staphylotrichum</taxon>
    </lineage>
</organism>
<evidence type="ECO:0000313" key="2">
    <source>
        <dbReference type="Proteomes" id="UP001197093"/>
    </source>
</evidence>
<dbReference type="Proteomes" id="UP001197093">
    <property type="component" value="Unassembled WGS sequence"/>
</dbReference>
<sequence length="541" mass="61253">MRQYGSRGLWVVIDIPGKPDVSDSLAARFKLELGNWTELRRYLNESGPRVLQMSTENAYRVVAEAMFTTPQLLPSKQDSGNPDGAPGELSDTDFLGRFLHGQITPWRHKDYLRAIYLTLLAPENRDLGLLDIATKFAADLNAFKQRNSQIQPLPASRTLTVFWLYHVKLAVVTMDELQAKTPLRGHFNRLFQYLPELQDHKLPTTYYSAHILRSECAENFWMLPDFASPFEPPQVQTTKFREQFIQKQQEDPDRLLRFVFFVVQRDDSAEVGVSVDIGYSETQSYFYLQLVHAALAQFMTTTFKKVGLIPELPSLETLHFHQAVLIEDAKPIPADLKPAQVTTHAHLLKYIHSHLILPALTAPSPSHTSLFRHHLGLLTASSPLTPSQIRTTLLLAHFYLHPPHSLNPDYTPPVPPHPLQSFHSHADPTTGTWIRYHNCPCHTGLPLPYTIGPDAVCYPEQYPYEHPPQIKHGCKCHAEEDVDQDKFAALCAAGHGWMERGEKERAGVVVRDRAKGEGWEGCRERANRAVKGDAHVGARNL</sequence>
<keyword evidence="2" id="KW-1185">Reference proteome</keyword>
<comment type="caution">
    <text evidence="1">The sequence shown here is derived from an EMBL/GenBank/DDBJ whole genome shotgun (WGS) entry which is preliminary data.</text>
</comment>